<dbReference type="Proteomes" id="UP000294200">
    <property type="component" value="Unassembled WGS sequence"/>
</dbReference>
<keyword evidence="2" id="KW-1185">Reference proteome</keyword>
<organism evidence="1 2">
    <name type="scientific">Paraburkholderia steynii</name>
    <dbReference type="NCBI Taxonomy" id="1245441"/>
    <lineage>
        <taxon>Bacteria</taxon>
        <taxon>Pseudomonadati</taxon>
        <taxon>Pseudomonadota</taxon>
        <taxon>Betaproteobacteria</taxon>
        <taxon>Burkholderiales</taxon>
        <taxon>Burkholderiaceae</taxon>
        <taxon>Paraburkholderia</taxon>
    </lineage>
</organism>
<evidence type="ECO:0000313" key="2">
    <source>
        <dbReference type="Proteomes" id="UP000294200"/>
    </source>
</evidence>
<accession>A0A4R0XG27</accession>
<dbReference type="EMBL" id="MWML01000014">
    <property type="protein sequence ID" value="TCG09254.1"/>
    <property type="molecule type" value="Genomic_DNA"/>
</dbReference>
<dbReference type="AlphaFoldDB" id="A0A4R0XG27"/>
<name>A0A4R0XG27_9BURK</name>
<sequence length="184" mass="19873">MSGRVFVVSHPWLAGHLKIVAFGNLKSTTDAALDDVIDARSEVLFDLIAGRPTEVSRRAWYELRYCPGAAGWLQCPAYLSISTVERVAAQALDEEKHIARVRAGRIAQGTVSSQRAILSVVRHIPGIERFGNEGLSERSHGNGRALAIRGLGAKETCSACRSAVDAGNNRCAVCEAALIRFQLC</sequence>
<protein>
    <submittedName>
        <fullName evidence="1">Uncharacterized protein</fullName>
    </submittedName>
</protein>
<reference evidence="1 2" key="1">
    <citation type="submission" date="2017-02" db="EMBL/GenBank/DDBJ databases">
        <title>Paraburkholderia sophoroidis sp. nov. and Paraburkholderia steynii sp. nov. rhizobial symbionts of the fynbos legume Hypocalyptus sophoroides.</title>
        <authorList>
            <person name="Steenkamp E.T."/>
            <person name="Beukes C.W."/>
            <person name="Van Zyl E."/>
            <person name="Avontuur J."/>
            <person name="Chan W.Y."/>
            <person name="Hassen A."/>
            <person name="Palmer M."/>
            <person name="Mthombeni L."/>
            <person name="Phalane F."/>
            <person name="Sereme K."/>
            <person name="Venter S.N."/>
        </authorList>
    </citation>
    <scope>NUCLEOTIDE SEQUENCE [LARGE SCALE GENOMIC DNA]</scope>
    <source>
        <strain evidence="1 2">HC1.1ba</strain>
    </source>
</reference>
<comment type="caution">
    <text evidence="1">The sequence shown here is derived from an EMBL/GenBank/DDBJ whole genome shotgun (WGS) entry which is preliminary data.</text>
</comment>
<gene>
    <name evidence="1" type="ORF">BZM27_06300</name>
</gene>
<proteinExistence type="predicted"/>
<evidence type="ECO:0000313" key="1">
    <source>
        <dbReference type="EMBL" id="TCG09254.1"/>
    </source>
</evidence>